<name>A0A6C0FAS8_9ZZZZ</name>
<evidence type="ECO:0000256" key="2">
    <source>
        <dbReference type="ARBA" id="ARBA00023002"/>
    </source>
</evidence>
<dbReference type="EMBL" id="MN738822">
    <property type="protein sequence ID" value="QHT37961.1"/>
    <property type="molecule type" value="Genomic_DNA"/>
</dbReference>
<dbReference type="AlphaFoldDB" id="A0A6C0FAS8"/>
<dbReference type="InterPro" id="IPR046346">
    <property type="entry name" value="Aminoacid_DH-like_N_sf"/>
</dbReference>
<evidence type="ECO:0000259" key="3">
    <source>
        <dbReference type="SMART" id="SM00839"/>
    </source>
</evidence>
<dbReference type="InterPro" id="IPR036291">
    <property type="entry name" value="NAD(P)-bd_dom_sf"/>
</dbReference>
<dbReference type="InterPro" id="IPR006096">
    <property type="entry name" value="Glu/Leu/Phe/Val/Trp_DH_C"/>
</dbReference>
<accession>A0A6C0FAS8</accession>
<reference evidence="4" key="1">
    <citation type="journal article" date="2020" name="Nature">
        <title>Giant virus diversity and host interactions through global metagenomics.</title>
        <authorList>
            <person name="Schulz F."/>
            <person name="Roux S."/>
            <person name="Paez-Espino D."/>
            <person name="Jungbluth S."/>
            <person name="Walsh D.A."/>
            <person name="Denef V.J."/>
            <person name="McMahon K.D."/>
            <person name="Konstantinidis K.T."/>
            <person name="Eloe-Fadrosh E.A."/>
            <person name="Kyrpides N.C."/>
            <person name="Woyke T."/>
        </authorList>
    </citation>
    <scope>NUCLEOTIDE SEQUENCE</scope>
    <source>
        <strain evidence="4">GVMAG-S-ERX556049-19</strain>
    </source>
</reference>
<dbReference type="SUPFAM" id="SSF53223">
    <property type="entry name" value="Aminoacid dehydrogenase-like, N-terminal domain"/>
    <property type="match status" value="1"/>
</dbReference>
<organism evidence="4">
    <name type="scientific">viral metagenome</name>
    <dbReference type="NCBI Taxonomy" id="1070528"/>
    <lineage>
        <taxon>unclassified sequences</taxon>
        <taxon>metagenomes</taxon>
        <taxon>organismal metagenomes</taxon>
    </lineage>
</organism>
<keyword evidence="2" id="KW-0560">Oxidoreductase</keyword>
<dbReference type="PRINTS" id="PR00082">
    <property type="entry name" value="GLFDHDRGNASE"/>
</dbReference>
<protein>
    <recommendedName>
        <fullName evidence="3">Glutamate/phenylalanine/leucine/valine/L-tryptophan dehydrogenase C-terminal domain-containing protein</fullName>
    </recommendedName>
</protein>
<dbReference type="SUPFAM" id="SSF51735">
    <property type="entry name" value="NAD(P)-binding Rossmann-fold domains"/>
    <property type="match status" value="1"/>
</dbReference>
<dbReference type="PANTHER" id="PTHR11606:SF13">
    <property type="entry name" value="GLUTAMATE DEHYDROGENASE 1, MITOCHONDRIAL"/>
    <property type="match status" value="1"/>
</dbReference>
<dbReference type="GO" id="GO:0006538">
    <property type="term" value="P:L-glutamate catabolic process"/>
    <property type="evidence" value="ECO:0007669"/>
    <property type="project" value="TreeGrafter"/>
</dbReference>
<comment type="similarity">
    <text evidence="1">Belongs to the Glu/Leu/Phe/Val dehydrogenases family.</text>
</comment>
<proteinExistence type="inferred from homology"/>
<evidence type="ECO:0000313" key="4">
    <source>
        <dbReference type="EMBL" id="QHT37961.1"/>
    </source>
</evidence>
<dbReference type="InterPro" id="IPR033922">
    <property type="entry name" value="NAD_bind_Glu_DH"/>
</dbReference>
<dbReference type="InterPro" id="IPR006095">
    <property type="entry name" value="Glu/Leu/Phe/Val/Trp_DH"/>
</dbReference>
<dbReference type="PIRSF" id="PIRSF000185">
    <property type="entry name" value="Glu_DH"/>
    <property type="match status" value="1"/>
</dbReference>
<sequence length="412" mass="47130">MLSIIEKQIQRAITKTNVNENLLKVLKNPMNKIEINFPVLLNDKIEIFSGYRVQHNNYLGPFKGGLRYHPTVNINEANALAQWMTYKCCIQDIPFGGAKGGITIDVNKYSKTDIEKISRNFTKALYPYIGTNKDIPAPDVNTNSTIMDWMTDEYNNISGNFNLTSNMKSVFTGKSIDFGGSYVRQEATGRGVGLTIKQWAEKKEYNLKGKNYIIQGFGNVGYYTCELLNSYGMNLIAVGDHSGYIYSEEGFNTFNLKDYVAENGSIKNYQHGKSISKEDFFQLKCNILIPSALELQITKENVNSINCDLIVEAANGPIDFDAEEILEQKNIPIIPDILANSGGVLVSYYEWLQNKRDEYWDEKHIRNKFDEKIEDTFKKMYSLSVRNNISLRDACYMYAFNKLENNHKRRYG</sequence>
<evidence type="ECO:0000256" key="1">
    <source>
        <dbReference type="ARBA" id="ARBA00006382"/>
    </source>
</evidence>
<dbReference type="Pfam" id="PF00208">
    <property type="entry name" value="ELFV_dehydrog"/>
    <property type="match status" value="1"/>
</dbReference>
<dbReference type="Gene3D" id="3.40.50.10860">
    <property type="entry name" value="Leucine Dehydrogenase, chain A, domain 1"/>
    <property type="match status" value="1"/>
</dbReference>
<dbReference type="Pfam" id="PF02812">
    <property type="entry name" value="ELFV_dehydrog_N"/>
    <property type="match status" value="1"/>
</dbReference>
<feature type="domain" description="Glutamate/phenylalanine/leucine/valine/L-tryptophan dehydrogenase C-terminal" evidence="3">
    <location>
        <begin position="181"/>
        <end position="411"/>
    </location>
</feature>
<dbReference type="SMART" id="SM00839">
    <property type="entry name" value="ELFV_dehydrog"/>
    <property type="match status" value="1"/>
</dbReference>
<dbReference type="CDD" id="cd01076">
    <property type="entry name" value="NAD_bind_1_Glu_DH"/>
    <property type="match status" value="1"/>
</dbReference>
<dbReference type="InterPro" id="IPR014362">
    <property type="entry name" value="Glu_DH"/>
</dbReference>
<dbReference type="InterPro" id="IPR006097">
    <property type="entry name" value="Glu/Leu/Phe/Val/Trp_DH_dimer"/>
</dbReference>
<dbReference type="GO" id="GO:0004352">
    <property type="term" value="F:glutamate dehydrogenase (NAD+) activity"/>
    <property type="evidence" value="ECO:0007669"/>
    <property type="project" value="TreeGrafter"/>
</dbReference>
<dbReference type="Gene3D" id="3.40.50.720">
    <property type="entry name" value="NAD(P)-binding Rossmann-like Domain"/>
    <property type="match status" value="1"/>
</dbReference>
<dbReference type="PANTHER" id="PTHR11606">
    <property type="entry name" value="GLUTAMATE DEHYDROGENASE"/>
    <property type="match status" value="1"/>
</dbReference>